<evidence type="ECO:0000313" key="2">
    <source>
        <dbReference type="EMBL" id="KAG2578585.1"/>
    </source>
</evidence>
<dbReference type="Proteomes" id="UP000823388">
    <property type="component" value="Chromosome 6N"/>
</dbReference>
<feature type="region of interest" description="Disordered" evidence="1">
    <location>
        <begin position="44"/>
        <end position="64"/>
    </location>
</feature>
<dbReference type="PANTHER" id="PTHR47684:SF1">
    <property type="entry name" value="PROTEIN TONSOKU"/>
    <property type="match status" value="1"/>
</dbReference>
<organism evidence="2 3">
    <name type="scientific">Panicum virgatum</name>
    <name type="common">Blackwell switchgrass</name>
    <dbReference type="NCBI Taxonomy" id="38727"/>
    <lineage>
        <taxon>Eukaryota</taxon>
        <taxon>Viridiplantae</taxon>
        <taxon>Streptophyta</taxon>
        <taxon>Embryophyta</taxon>
        <taxon>Tracheophyta</taxon>
        <taxon>Spermatophyta</taxon>
        <taxon>Magnoliopsida</taxon>
        <taxon>Liliopsida</taxon>
        <taxon>Poales</taxon>
        <taxon>Poaceae</taxon>
        <taxon>PACMAD clade</taxon>
        <taxon>Panicoideae</taxon>
        <taxon>Panicodae</taxon>
        <taxon>Paniceae</taxon>
        <taxon>Panicinae</taxon>
        <taxon>Panicum</taxon>
        <taxon>Panicum sect. Hiantes</taxon>
    </lineage>
</organism>
<comment type="caution">
    <text evidence="2">The sequence shown here is derived from an EMBL/GenBank/DDBJ whole genome shotgun (WGS) entry which is preliminary data.</text>
</comment>
<dbReference type="InterPro" id="IPR044227">
    <property type="entry name" value="TONSOKU"/>
</dbReference>
<dbReference type="GO" id="GO:0040029">
    <property type="term" value="P:epigenetic regulation of gene expression"/>
    <property type="evidence" value="ECO:0007669"/>
    <property type="project" value="InterPro"/>
</dbReference>
<evidence type="ECO:0000313" key="3">
    <source>
        <dbReference type="Proteomes" id="UP000823388"/>
    </source>
</evidence>
<proteinExistence type="predicted"/>
<reference evidence="2" key="1">
    <citation type="submission" date="2020-05" db="EMBL/GenBank/DDBJ databases">
        <title>WGS assembly of Panicum virgatum.</title>
        <authorList>
            <person name="Lovell J.T."/>
            <person name="Jenkins J."/>
            <person name="Shu S."/>
            <person name="Juenger T.E."/>
            <person name="Schmutz J."/>
        </authorList>
    </citation>
    <scope>NUCLEOTIDE SEQUENCE</scope>
    <source>
        <strain evidence="2">AP13</strain>
    </source>
</reference>
<evidence type="ECO:0000256" key="1">
    <source>
        <dbReference type="SAM" id="MobiDB-lite"/>
    </source>
</evidence>
<dbReference type="EMBL" id="CM029048">
    <property type="protein sequence ID" value="KAG2578585.1"/>
    <property type="molecule type" value="Genomic_DNA"/>
</dbReference>
<dbReference type="GO" id="GO:0009933">
    <property type="term" value="P:meristem structural organization"/>
    <property type="evidence" value="ECO:0007669"/>
    <property type="project" value="InterPro"/>
</dbReference>
<dbReference type="GO" id="GO:0005634">
    <property type="term" value="C:nucleus"/>
    <property type="evidence" value="ECO:0007669"/>
    <property type="project" value="InterPro"/>
</dbReference>
<keyword evidence="3" id="KW-1185">Reference proteome</keyword>
<accession>A0A8T0R055</accession>
<name>A0A8T0R055_PANVG</name>
<dbReference type="GO" id="GO:0072423">
    <property type="term" value="P:response to DNA damage checkpoint signaling"/>
    <property type="evidence" value="ECO:0007669"/>
    <property type="project" value="InterPro"/>
</dbReference>
<feature type="compositionally biased region" description="Basic and acidic residues" evidence="1">
    <location>
        <begin position="49"/>
        <end position="64"/>
    </location>
</feature>
<dbReference type="AlphaFoldDB" id="A0A8T0R055"/>
<sequence length="318" mass="34265">MVLPVAAPPFPPLRLPPSLLPPLCLPPSVLPAVATLALRRRRRSLSRYPDPDPTRGAARREGLEVRGRVSAGHGAAAPAHRAERPAAAVCLGRPRWAVSHHLRRGGGKVNCEAVARESMPAGLLDVLREAKRNAPILPQVGRHPLAGLLAPVLCPHCHSSPGSSAPHRVSDPASALLALAFLSAAATVAPLPLLPADAAAITARLLLEFPTSEDVPRRKKGKREEANNGGIRDVVRSFKEEQVEELERMKVAFRSRPVRNAAARQVRSLMDFLKLSEAPNKKLLIKLYNLEASEDEVIVSDCGLQDLSIKPFLDSLIS</sequence>
<dbReference type="PANTHER" id="PTHR47684">
    <property type="entry name" value="PROTEIN TONSOKU"/>
    <property type="match status" value="1"/>
</dbReference>
<gene>
    <name evidence="2" type="ORF">PVAP13_6NG124403</name>
</gene>
<protein>
    <submittedName>
        <fullName evidence="2">Uncharacterized protein</fullName>
    </submittedName>
</protein>